<name>A0A364VCZ8_9CORY</name>
<organism evidence="3 4">
    <name type="scientific">Corynebacterium heidelbergense</name>
    <dbReference type="NCBI Taxonomy" id="2055947"/>
    <lineage>
        <taxon>Bacteria</taxon>
        <taxon>Bacillati</taxon>
        <taxon>Actinomycetota</taxon>
        <taxon>Actinomycetes</taxon>
        <taxon>Mycobacteriales</taxon>
        <taxon>Corynebacteriaceae</taxon>
        <taxon>Corynebacterium</taxon>
    </lineage>
</organism>
<dbReference type="OrthoDB" id="5245088at2"/>
<reference evidence="3 4" key="1">
    <citation type="journal article" date="2018" name="Syst. Appl. Microbiol.">
        <title>Corynebacterium heidelbergense sp. nov., isolated from the preen glands of Egyptian geese (Alopochen aegyptiacus).</title>
        <authorList>
            <person name="Braun M.S."/>
            <person name="Wang E."/>
            <person name="Zimmermann S."/>
            <person name="Wink M."/>
        </authorList>
    </citation>
    <scope>NUCLEOTIDE SEQUENCE [LARGE SCALE GENOMIC DNA]</scope>
    <source>
        <strain evidence="3 4">DSM 104638</strain>
    </source>
</reference>
<gene>
    <name evidence="3" type="ORF">CWC39_03120</name>
</gene>
<feature type="domain" description="M23ase beta-sheet core" evidence="2">
    <location>
        <begin position="68"/>
        <end position="140"/>
    </location>
</feature>
<dbReference type="RefSeq" id="WP_112769067.1">
    <property type="nucleotide sequence ID" value="NZ_CP063191.1"/>
</dbReference>
<dbReference type="CDD" id="cd12797">
    <property type="entry name" value="M23_peptidase"/>
    <property type="match status" value="1"/>
</dbReference>
<dbReference type="AlphaFoldDB" id="A0A364VCZ8"/>
<dbReference type="EMBL" id="PHQP01000014">
    <property type="protein sequence ID" value="RAV34478.1"/>
    <property type="molecule type" value="Genomic_DNA"/>
</dbReference>
<dbReference type="InterPro" id="IPR016047">
    <property type="entry name" value="M23ase_b-sheet_dom"/>
</dbReference>
<protein>
    <recommendedName>
        <fullName evidence="2">M23ase beta-sheet core domain-containing protein</fullName>
    </recommendedName>
</protein>
<comment type="caution">
    <text evidence="3">The sequence shown here is derived from an EMBL/GenBank/DDBJ whole genome shotgun (WGS) entry which is preliminary data.</text>
</comment>
<keyword evidence="1" id="KW-0732">Signal</keyword>
<accession>A0A364VCZ8</accession>
<sequence length="181" mass="19177">MRPSQKFRLALLCLLSLVCTTPVALAEAPPVAVASRGHRLPIAWPAGQDPARAVVRPADIPEHNWEPGHRGVDLRATPGQEIRASRGGRVHFAGVVAGTPVVSIVHPGGVKTTYEPVVASVVTGSPVRRGQVLGTLADPATLPEHTRKPQGLSWGARLLDAEGRYVDPMSLLGGLQVRLLE</sequence>
<dbReference type="InterPro" id="IPR011055">
    <property type="entry name" value="Dup_hybrid_motif"/>
</dbReference>
<evidence type="ECO:0000256" key="1">
    <source>
        <dbReference type="SAM" id="SignalP"/>
    </source>
</evidence>
<evidence type="ECO:0000313" key="3">
    <source>
        <dbReference type="EMBL" id="RAV34478.1"/>
    </source>
</evidence>
<evidence type="ECO:0000313" key="4">
    <source>
        <dbReference type="Proteomes" id="UP000251047"/>
    </source>
</evidence>
<dbReference type="Proteomes" id="UP000251047">
    <property type="component" value="Unassembled WGS sequence"/>
</dbReference>
<evidence type="ECO:0000259" key="2">
    <source>
        <dbReference type="Pfam" id="PF01551"/>
    </source>
</evidence>
<feature type="signal peptide" evidence="1">
    <location>
        <begin position="1"/>
        <end position="26"/>
    </location>
</feature>
<feature type="chain" id="PRO_5016619793" description="M23ase beta-sheet core domain-containing protein" evidence="1">
    <location>
        <begin position="27"/>
        <end position="181"/>
    </location>
</feature>
<dbReference type="Pfam" id="PF01551">
    <property type="entry name" value="Peptidase_M23"/>
    <property type="match status" value="1"/>
</dbReference>
<dbReference type="Gene3D" id="2.70.70.10">
    <property type="entry name" value="Glucose Permease (Domain IIA)"/>
    <property type="match status" value="1"/>
</dbReference>
<proteinExistence type="predicted"/>
<dbReference type="SUPFAM" id="SSF51261">
    <property type="entry name" value="Duplicated hybrid motif"/>
    <property type="match status" value="1"/>
</dbReference>